<proteinExistence type="inferred from homology"/>
<reference evidence="11 12" key="1">
    <citation type="submission" date="2019-02" db="EMBL/GenBank/DDBJ databases">
        <title>Isolation and identification of novel species under the genus Muribaculum.</title>
        <authorList>
            <person name="Miyake S."/>
            <person name="Ding Y."/>
            <person name="Low A."/>
            <person name="Soh M."/>
            <person name="Seedorf H."/>
        </authorList>
    </citation>
    <scope>NUCLEOTIDE SEQUENCE [LARGE SCALE GENOMIC DNA]</scope>
    <source>
        <strain evidence="11 12">TLL-A4</strain>
    </source>
</reference>
<organism evidence="11 12">
    <name type="scientific">Muribaculum gordoncarteri</name>
    <dbReference type="NCBI Taxonomy" id="2530390"/>
    <lineage>
        <taxon>Bacteria</taxon>
        <taxon>Pseudomonadati</taxon>
        <taxon>Bacteroidota</taxon>
        <taxon>Bacteroidia</taxon>
        <taxon>Bacteroidales</taxon>
        <taxon>Muribaculaceae</taxon>
        <taxon>Muribaculum</taxon>
    </lineage>
</organism>
<dbReference type="PANTHER" id="PTHR36122:SF2">
    <property type="entry name" value="NICOTINAMIDE RIBOSIDE TRANSPORTER PNUC"/>
    <property type="match status" value="1"/>
</dbReference>
<dbReference type="RefSeq" id="WP_136411001.1">
    <property type="nucleotide sequence ID" value="NZ_CP039393.1"/>
</dbReference>
<dbReference type="Proteomes" id="UP000297031">
    <property type="component" value="Chromosome"/>
</dbReference>
<evidence type="ECO:0000256" key="7">
    <source>
        <dbReference type="ARBA" id="ARBA00022692"/>
    </source>
</evidence>
<comment type="subcellular location">
    <subcellularLocation>
        <location evidence="2">Cell membrane</location>
        <topology evidence="2">Multi-pass membrane protein</topology>
    </subcellularLocation>
</comment>
<dbReference type="NCBIfam" id="TIGR01528">
    <property type="entry name" value="NMN_trans_PnuC"/>
    <property type="match status" value="1"/>
</dbReference>
<dbReference type="Pfam" id="PF04973">
    <property type="entry name" value="NMN_transporter"/>
    <property type="match status" value="1"/>
</dbReference>
<feature type="transmembrane region" description="Helical" evidence="10">
    <location>
        <begin position="157"/>
        <end position="181"/>
    </location>
</feature>
<evidence type="ECO:0000256" key="6">
    <source>
        <dbReference type="ARBA" id="ARBA00022475"/>
    </source>
</evidence>
<comment type="similarity">
    <text evidence="3">Belongs to the nicotinamide ribonucleoside (NR) uptake permease (TC 4.B.1) family.</text>
</comment>
<dbReference type="GO" id="GO:0005886">
    <property type="term" value="C:plasma membrane"/>
    <property type="evidence" value="ECO:0007669"/>
    <property type="project" value="UniProtKB-SubCell"/>
</dbReference>
<gene>
    <name evidence="11" type="ORF">E7746_12365</name>
</gene>
<evidence type="ECO:0000313" key="11">
    <source>
        <dbReference type="EMBL" id="QCD36616.1"/>
    </source>
</evidence>
<protein>
    <recommendedName>
        <fullName evidence="4">Nicotinamide riboside transporter PnuC</fullName>
    </recommendedName>
</protein>
<feature type="transmembrane region" description="Helical" evidence="10">
    <location>
        <begin position="91"/>
        <end position="111"/>
    </location>
</feature>
<evidence type="ECO:0000256" key="10">
    <source>
        <dbReference type="SAM" id="Phobius"/>
    </source>
</evidence>
<comment type="function">
    <text evidence="1">Required for nicotinamide riboside transport across the inner membrane.</text>
</comment>
<evidence type="ECO:0000256" key="2">
    <source>
        <dbReference type="ARBA" id="ARBA00004651"/>
    </source>
</evidence>
<keyword evidence="8 10" id="KW-1133">Transmembrane helix</keyword>
<name>A0A4P7VQN6_9BACT</name>
<dbReference type="EMBL" id="CP039393">
    <property type="protein sequence ID" value="QCD36616.1"/>
    <property type="molecule type" value="Genomic_DNA"/>
</dbReference>
<keyword evidence="12" id="KW-1185">Reference proteome</keyword>
<dbReference type="AlphaFoldDB" id="A0A4P7VQN6"/>
<evidence type="ECO:0000256" key="5">
    <source>
        <dbReference type="ARBA" id="ARBA00022448"/>
    </source>
</evidence>
<keyword evidence="9 10" id="KW-0472">Membrane</keyword>
<dbReference type="OrthoDB" id="9791248at2"/>
<sequence length="203" mass="23118">MDYLEIVGTAIGVAYLYLEYKASIWLWIAGIIMPAVYLVVYYRAGLYADFGINVYYLLASFYGLACWLKSSPATDKDKEPELPVRRTPVHLYPRLAVVFLVLFVAIAMILIEFTDSNVPWADSFTTALSIVAMWMLAKKYAEQWLVWILIDIVSSGLYVYKSLYFTAALYAVYAVIAIFGYRKWLQLAKTNQCCQSMTSSPKP</sequence>
<feature type="transmembrane region" description="Helical" evidence="10">
    <location>
        <begin position="54"/>
        <end position="71"/>
    </location>
</feature>
<feature type="transmembrane region" description="Helical" evidence="10">
    <location>
        <begin position="24"/>
        <end position="42"/>
    </location>
</feature>
<dbReference type="KEGG" id="mgod:E7746_12365"/>
<evidence type="ECO:0000256" key="4">
    <source>
        <dbReference type="ARBA" id="ARBA00017522"/>
    </source>
</evidence>
<dbReference type="GO" id="GO:0034257">
    <property type="term" value="F:nicotinamide riboside transmembrane transporter activity"/>
    <property type="evidence" value="ECO:0007669"/>
    <property type="project" value="InterPro"/>
</dbReference>
<keyword evidence="5" id="KW-0813">Transport</keyword>
<evidence type="ECO:0000256" key="3">
    <source>
        <dbReference type="ARBA" id="ARBA00006669"/>
    </source>
</evidence>
<dbReference type="PANTHER" id="PTHR36122">
    <property type="entry name" value="NICOTINAMIDE RIBOSIDE TRANSPORTER PNUC"/>
    <property type="match status" value="1"/>
</dbReference>
<evidence type="ECO:0000256" key="8">
    <source>
        <dbReference type="ARBA" id="ARBA00022989"/>
    </source>
</evidence>
<evidence type="ECO:0000256" key="1">
    <source>
        <dbReference type="ARBA" id="ARBA00002672"/>
    </source>
</evidence>
<evidence type="ECO:0000256" key="9">
    <source>
        <dbReference type="ARBA" id="ARBA00023136"/>
    </source>
</evidence>
<keyword evidence="6" id="KW-1003">Cell membrane</keyword>
<keyword evidence="7 10" id="KW-0812">Transmembrane</keyword>
<accession>A0A4P7VQN6</accession>
<evidence type="ECO:0000313" key="12">
    <source>
        <dbReference type="Proteomes" id="UP000297031"/>
    </source>
</evidence>
<feature type="transmembrane region" description="Helical" evidence="10">
    <location>
        <begin position="118"/>
        <end position="137"/>
    </location>
</feature>
<dbReference type="InterPro" id="IPR006419">
    <property type="entry name" value="NMN_transpt_PnuC"/>
</dbReference>